<proteinExistence type="predicted"/>
<gene>
    <name evidence="3" type="ORF">GNI_000370</name>
</gene>
<evidence type="ECO:0000256" key="2">
    <source>
        <dbReference type="SAM" id="Phobius"/>
    </source>
</evidence>
<feature type="compositionally biased region" description="Basic and acidic residues" evidence="1">
    <location>
        <begin position="1"/>
        <end position="13"/>
    </location>
</feature>
<dbReference type="VEuPathDB" id="CryptoDB:GNI_000370"/>
<feature type="transmembrane region" description="Helical" evidence="2">
    <location>
        <begin position="65"/>
        <end position="88"/>
    </location>
</feature>
<feature type="region of interest" description="Disordered" evidence="1">
    <location>
        <begin position="1"/>
        <end position="28"/>
    </location>
</feature>
<keyword evidence="4" id="KW-1185">Reference proteome</keyword>
<protein>
    <submittedName>
        <fullName evidence="3">Transmembrane protein</fullName>
    </submittedName>
</protein>
<keyword evidence="2" id="KW-1133">Transmembrane helix</keyword>
<dbReference type="Proteomes" id="UP000019763">
    <property type="component" value="Unassembled WGS sequence"/>
</dbReference>
<evidence type="ECO:0000313" key="3">
    <source>
        <dbReference type="EMBL" id="EZG89732.1"/>
    </source>
</evidence>
<dbReference type="RefSeq" id="XP_011128440.1">
    <property type="nucleotide sequence ID" value="XM_011130138.1"/>
</dbReference>
<comment type="caution">
    <text evidence="3">The sequence shown here is derived from an EMBL/GenBank/DDBJ whole genome shotgun (WGS) entry which is preliminary data.</text>
</comment>
<name>A0A023BDU7_GRENI</name>
<dbReference type="AlphaFoldDB" id="A0A023BDU7"/>
<evidence type="ECO:0000313" key="4">
    <source>
        <dbReference type="Proteomes" id="UP000019763"/>
    </source>
</evidence>
<sequence length="98" mass="10520">MKNSDDQKQRENSDPATNPGLPTSCIFPMSPPTIVLSMASKRMRIERPEGFPHGHGLAPSLGGHVAAITACKAYAGLWGAIMLMAFGLTKKNIGRKDK</sequence>
<evidence type="ECO:0000256" key="1">
    <source>
        <dbReference type="SAM" id="MobiDB-lite"/>
    </source>
</evidence>
<keyword evidence="2 3" id="KW-0812">Transmembrane</keyword>
<keyword evidence="2" id="KW-0472">Membrane</keyword>
<dbReference type="GeneID" id="22910299"/>
<organism evidence="3 4">
    <name type="scientific">Gregarina niphandrodes</name>
    <name type="common">Septate eugregarine</name>
    <dbReference type="NCBI Taxonomy" id="110365"/>
    <lineage>
        <taxon>Eukaryota</taxon>
        <taxon>Sar</taxon>
        <taxon>Alveolata</taxon>
        <taxon>Apicomplexa</taxon>
        <taxon>Conoidasida</taxon>
        <taxon>Gregarinasina</taxon>
        <taxon>Eugregarinorida</taxon>
        <taxon>Gregarinidae</taxon>
        <taxon>Gregarina</taxon>
    </lineage>
</organism>
<reference evidence="3" key="1">
    <citation type="submission" date="2013-12" db="EMBL/GenBank/DDBJ databases">
        <authorList>
            <person name="Omoto C.K."/>
            <person name="Sibley D."/>
            <person name="Venepally P."/>
            <person name="Hadjithomas M."/>
            <person name="Karamycheva S."/>
            <person name="Brunk B."/>
            <person name="Roos D."/>
            <person name="Caler E."/>
            <person name="Lorenzi H."/>
        </authorList>
    </citation>
    <scope>NUCLEOTIDE SEQUENCE</scope>
</reference>
<accession>A0A023BDU7</accession>
<dbReference type="EMBL" id="AFNH02000004">
    <property type="protein sequence ID" value="EZG89732.1"/>
    <property type="molecule type" value="Genomic_DNA"/>
</dbReference>